<dbReference type="InterPro" id="IPR012340">
    <property type="entry name" value="NA-bd_OB-fold"/>
</dbReference>
<dbReference type="SUPFAM" id="SSF56091">
    <property type="entry name" value="DNA ligase/mRNA capping enzyme, catalytic domain"/>
    <property type="match status" value="1"/>
</dbReference>
<evidence type="ECO:0000256" key="3">
    <source>
        <dbReference type="ARBA" id="ARBA00022705"/>
    </source>
</evidence>
<keyword evidence="6" id="KW-0863">Zinc-finger</keyword>
<dbReference type="SUPFAM" id="SSF50249">
    <property type="entry name" value="Nucleic acid-binding proteins"/>
    <property type="match status" value="1"/>
</dbReference>
<dbReference type="GO" id="GO:0006281">
    <property type="term" value="P:DNA repair"/>
    <property type="evidence" value="ECO:0007669"/>
    <property type="project" value="UniProtKB-KW"/>
</dbReference>
<feature type="region of interest" description="Disordered" evidence="7">
    <location>
        <begin position="128"/>
        <end position="153"/>
    </location>
</feature>
<keyword evidence="5" id="KW-0234">DNA repair</keyword>
<dbReference type="GO" id="GO:0008270">
    <property type="term" value="F:zinc ion binding"/>
    <property type="evidence" value="ECO:0007669"/>
    <property type="project" value="UniProtKB-KW"/>
</dbReference>
<dbReference type="AlphaFoldDB" id="A0A1Y2HSF4"/>
<accession>A0A1Y2HSF4</accession>
<comment type="caution">
    <text evidence="9">The sequence shown here is derived from an EMBL/GenBank/DDBJ whole genome shotgun (WGS) entry which is preliminary data.</text>
</comment>
<evidence type="ECO:0000256" key="1">
    <source>
        <dbReference type="ARBA" id="ARBA00001968"/>
    </source>
</evidence>
<evidence type="ECO:0000256" key="6">
    <source>
        <dbReference type="PROSITE-ProRule" id="PRU00325"/>
    </source>
</evidence>
<dbReference type="InterPro" id="IPR012310">
    <property type="entry name" value="DNA_ligase_ATP-dep_cent"/>
</dbReference>
<dbReference type="EMBL" id="MCFL01000012">
    <property type="protein sequence ID" value="ORZ37536.1"/>
    <property type="molecule type" value="Genomic_DNA"/>
</dbReference>
<dbReference type="GO" id="GO:0003910">
    <property type="term" value="F:DNA ligase (ATP) activity"/>
    <property type="evidence" value="ECO:0007669"/>
    <property type="project" value="InterPro"/>
</dbReference>
<dbReference type="Gene3D" id="3.30.1490.70">
    <property type="match status" value="1"/>
</dbReference>
<name>A0A1Y2HSF4_9FUNG</name>
<dbReference type="InterPro" id="IPR050326">
    <property type="entry name" value="NAD_dep_DNA_ligaseB"/>
</dbReference>
<dbReference type="PANTHER" id="PTHR47810">
    <property type="entry name" value="DNA LIGASE"/>
    <property type="match status" value="1"/>
</dbReference>
<keyword evidence="4" id="KW-0227">DNA damage</keyword>
<dbReference type="Proteomes" id="UP000193411">
    <property type="component" value="Unassembled WGS sequence"/>
</dbReference>
<dbReference type="CDD" id="cd08041">
    <property type="entry name" value="OBF_kDNA_ligase_like"/>
    <property type="match status" value="1"/>
</dbReference>
<evidence type="ECO:0000256" key="4">
    <source>
        <dbReference type="ARBA" id="ARBA00022763"/>
    </source>
</evidence>
<dbReference type="NCBIfam" id="NF006592">
    <property type="entry name" value="PRK09125.1"/>
    <property type="match status" value="1"/>
</dbReference>
<feature type="compositionally biased region" description="Gly residues" evidence="7">
    <location>
        <begin position="571"/>
        <end position="580"/>
    </location>
</feature>
<proteinExistence type="predicted"/>
<comment type="cofactor">
    <cofactor evidence="1">
        <name>a divalent metal cation</name>
        <dbReference type="ChEBI" id="CHEBI:60240"/>
    </cofactor>
</comment>
<feature type="domain" description="SWIM-type" evidence="8">
    <location>
        <begin position="215"/>
        <end position="255"/>
    </location>
</feature>
<evidence type="ECO:0000256" key="5">
    <source>
        <dbReference type="ARBA" id="ARBA00023204"/>
    </source>
</evidence>
<dbReference type="Gene3D" id="3.40.50.10190">
    <property type="entry name" value="BRCT domain"/>
    <property type="match status" value="1"/>
</dbReference>
<organism evidence="9 10">
    <name type="scientific">Catenaria anguillulae PL171</name>
    <dbReference type="NCBI Taxonomy" id="765915"/>
    <lineage>
        <taxon>Eukaryota</taxon>
        <taxon>Fungi</taxon>
        <taxon>Fungi incertae sedis</taxon>
        <taxon>Blastocladiomycota</taxon>
        <taxon>Blastocladiomycetes</taxon>
        <taxon>Blastocladiales</taxon>
        <taxon>Catenariaceae</taxon>
        <taxon>Catenaria</taxon>
    </lineage>
</organism>
<dbReference type="InterPro" id="IPR036420">
    <property type="entry name" value="BRCT_dom_sf"/>
</dbReference>
<dbReference type="CDD" id="cd07896">
    <property type="entry name" value="Adenylation_kDNA_ligase_like"/>
    <property type="match status" value="1"/>
</dbReference>
<dbReference type="Pfam" id="PF01068">
    <property type="entry name" value="DNA_ligase_A_M"/>
    <property type="match status" value="1"/>
</dbReference>
<dbReference type="Gene3D" id="2.40.50.140">
    <property type="entry name" value="Nucleic acid-binding proteins"/>
    <property type="match status" value="1"/>
</dbReference>
<dbReference type="PROSITE" id="PS50966">
    <property type="entry name" value="ZF_SWIM"/>
    <property type="match status" value="1"/>
</dbReference>
<dbReference type="Gene3D" id="3.30.470.30">
    <property type="entry name" value="DNA ligase/mRNA capping enzyme"/>
    <property type="match status" value="1"/>
</dbReference>
<keyword evidence="10" id="KW-1185">Reference proteome</keyword>
<feature type="region of interest" description="Disordered" evidence="7">
    <location>
        <begin position="557"/>
        <end position="580"/>
    </location>
</feature>
<feature type="region of interest" description="Disordered" evidence="7">
    <location>
        <begin position="262"/>
        <end position="291"/>
    </location>
</feature>
<evidence type="ECO:0000256" key="2">
    <source>
        <dbReference type="ARBA" id="ARBA00022598"/>
    </source>
</evidence>
<dbReference type="Pfam" id="PF14743">
    <property type="entry name" value="DNA_ligase_OB_2"/>
    <property type="match status" value="1"/>
</dbReference>
<gene>
    <name evidence="9" type="ORF">BCR44DRAFT_35803</name>
</gene>
<sequence>MSQVHFHGIAHTHGVDPTRDKLMQELAIRAYGIGLTPTADTTLANSQLKSNSSASRGGVVVFTGTLPSRRTRAQVTAEAVAAGYTVKASMTKNTTILVHGTGAAADAKAAEARELGIEALTEAEWTARLDSSAKDTSSSTGPGPASASASTSASASAPTSILAKVTAVDESDLVRASSAAQDAATGALTFGGIQPKFILADGESTEVKGSGSKPYKLKRTGDSYYCTCPAWRMQKGAAADCRTCKHLKALLGDEYEAARLGNTGGGEAPATTVATSAGGRPKRAVPVKPPSNTDARLNMEVLLAQKWTDKVDPTGWHASEKLDGMRAYWCATRNKLFSRNHNAIAAPDWFVESFPTDMSLDGELYVGRDMFSATMSIVRASAADDRWKKVQYHIFDIPSLDKPFEQRLQAMQDLVEELGIEHIQAVPHIVCTGTSHLLEMLETVESKSGEGIMLRKPKSRYVHGRSDTLLKVKTFADGEAIVIGHQLSTSSTYFGQLGALECRMASGKEFRVGSGLTADLRDLTKAPPVGTLITYKCQELTKDGVPRFPVFIGLAPPDRSEPSDPVFGGNANAGGVGSDD</sequence>
<dbReference type="STRING" id="765915.A0A1Y2HSF4"/>
<dbReference type="GO" id="GO:0006260">
    <property type="term" value="P:DNA replication"/>
    <property type="evidence" value="ECO:0007669"/>
    <property type="project" value="UniProtKB-KW"/>
</dbReference>
<keyword evidence="6" id="KW-0479">Metal-binding</keyword>
<dbReference type="InterPro" id="IPR029319">
    <property type="entry name" value="DNA_ligase_OB"/>
</dbReference>
<evidence type="ECO:0000259" key="8">
    <source>
        <dbReference type="PROSITE" id="PS50966"/>
    </source>
</evidence>
<dbReference type="GO" id="GO:0006310">
    <property type="term" value="P:DNA recombination"/>
    <property type="evidence" value="ECO:0007669"/>
    <property type="project" value="InterPro"/>
</dbReference>
<keyword evidence="3" id="KW-0235">DNA replication</keyword>
<dbReference type="InterPro" id="IPR007527">
    <property type="entry name" value="Znf_SWIM"/>
</dbReference>
<dbReference type="GO" id="GO:0005524">
    <property type="term" value="F:ATP binding"/>
    <property type="evidence" value="ECO:0007669"/>
    <property type="project" value="InterPro"/>
</dbReference>
<dbReference type="OrthoDB" id="411785at2759"/>
<evidence type="ECO:0000313" key="10">
    <source>
        <dbReference type="Proteomes" id="UP000193411"/>
    </source>
</evidence>
<reference evidence="9 10" key="1">
    <citation type="submission" date="2016-07" db="EMBL/GenBank/DDBJ databases">
        <title>Pervasive Adenine N6-methylation of Active Genes in Fungi.</title>
        <authorList>
            <consortium name="DOE Joint Genome Institute"/>
            <person name="Mondo S.J."/>
            <person name="Dannebaum R.O."/>
            <person name="Kuo R.C."/>
            <person name="Labutti K."/>
            <person name="Haridas S."/>
            <person name="Kuo A."/>
            <person name="Salamov A."/>
            <person name="Ahrendt S.R."/>
            <person name="Lipzen A."/>
            <person name="Sullivan W."/>
            <person name="Andreopoulos W.B."/>
            <person name="Clum A."/>
            <person name="Lindquist E."/>
            <person name="Daum C."/>
            <person name="Ramamoorthy G.K."/>
            <person name="Gryganskyi A."/>
            <person name="Culley D."/>
            <person name="Magnuson J.K."/>
            <person name="James T.Y."/>
            <person name="O'Malley M.A."/>
            <person name="Stajich J.E."/>
            <person name="Spatafora J.W."/>
            <person name="Visel A."/>
            <person name="Grigoriev I.V."/>
        </authorList>
    </citation>
    <scope>NUCLEOTIDE SEQUENCE [LARGE SCALE GENOMIC DNA]</scope>
    <source>
        <strain evidence="9 10">PL171</strain>
    </source>
</reference>
<dbReference type="PANTHER" id="PTHR47810:SF1">
    <property type="entry name" value="DNA LIGASE B"/>
    <property type="match status" value="1"/>
</dbReference>
<keyword evidence="2" id="KW-0436">Ligase</keyword>
<dbReference type="SUPFAM" id="SSF52113">
    <property type="entry name" value="BRCT domain"/>
    <property type="match status" value="1"/>
</dbReference>
<evidence type="ECO:0000313" key="9">
    <source>
        <dbReference type="EMBL" id="ORZ37536.1"/>
    </source>
</evidence>
<feature type="compositionally biased region" description="Low complexity" evidence="7">
    <location>
        <begin position="136"/>
        <end position="153"/>
    </location>
</feature>
<keyword evidence="6" id="KW-0862">Zinc</keyword>
<protein>
    <recommendedName>
        <fullName evidence="8">SWIM-type domain-containing protein</fullName>
    </recommendedName>
</protein>
<evidence type="ECO:0000256" key="7">
    <source>
        <dbReference type="SAM" id="MobiDB-lite"/>
    </source>
</evidence>